<dbReference type="InterPro" id="IPR002125">
    <property type="entry name" value="CMP_dCMP_dom"/>
</dbReference>
<dbReference type="Proteomes" id="UP000604066">
    <property type="component" value="Unassembled WGS sequence"/>
</dbReference>
<organism evidence="14 15">
    <name type="scientific">Carboxydothermus ferrireducens DSM 11255</name>
    <dbReference type="NCBI Taxonomy" id="1119529"/>
    <lineage>
        <taxon>Bacteria</taxon>
        <taxon>Bacillati</taxon>
        <taxon>Bacillota</taxon>
        <taxon>Clostridia</taxon>
        <taxon>Thermoanaerobacterales</taxon>
        <taxon>Thermoanaerobacteraceae</taxon>
        <taxon>Carboxydothermus</taxon>
    </lineage>
</organism>
<evidence type="ECO:0000256" key="2">
    <source>
        <dbReference type="ARBA" id="ARBA00003949"/>
    </source>
</evidence>
<dbReference type="GO" id="GO:0004126">
    <property type="term" value="F:cytidine deaminase activity"/>
    <property type="evidence" value="ECO:0007669"/>
    <property type="project" value="UniProtKB-EC"/>
</dbReference>
<evidence type="ECO:0000256" key="1">
    <source>
        <dbReference type="ARBA" id="ARBA00001947"/>
    </source>
</evidence>
<dbReference type="EMBL" id="JACCBS010000003">
    <property type="protein sequence ID" value="NYE58323.1"/>
    <property type="molecule type" value="Genomic_DNA"/>
</dbReference>
<comment type="cofactor">
    <cofactor evidence="1 12">
        <name>Zn(2+)</name>
        <dbReference type="ChEBI" id="CHEBI:29105"/>
    </cofactor>
</comment>
<dbReference type="PROSITE" id="PS51747">
    <property type="entry name" value="CYT_DCMP_DEAMINASES_2"/>
    <property type="match status" value="1"/>
</dbReference>
<keyword evidence="15" id="KW-1185">Reference proteome</keyword>
<keyword evidence="8 12" id="KW-0862">Zinc</keyword>
<dbReference type="InterPro" id="IPR050202">
    <property type="entry name" value="Cyt/Deoxycyt_deaminase"/>
</dbReference>
<evidence type="ECO:0000256" key="7">
    <source>
        <dbReference type="ARBA" id="ARBA00022801"/>
    </source>
</evidence>
<name>A0ABX2RAW8_9THEO</name>
<dbReference type="PROSITE" id="PS00903">
    <property type="entry name" value="CYT_DCMP_DEAMINASES_1"/>
    <property type="match status" value="1"/>
</dbReference>
<dbReference type="InterPro" id="IPR016193">
    <property type="entry name" value="Cytidine_deaminase-like"/>
</dbReference>
<evidence type="ECO:0000313" key="15">
    <source>
        <dbReference type="Proteomes" id="UP000604066"/>
    </source>
</evidence>
<dbReference type="EC" id="3.5.4.5" evidence="4 12"/>
<dbReference type="SUPFAM" id="SSF53927">
    <property type="entry name" value="Cytidine deaminase-like"/>
    <property type="match status" value="1"/>
</dbReference>
<evidence type="ECO:0000256" key="12">
    <source>
        <dbReference type="RuleBase" id="RU364006"/>
    </source>
</evidence>
<dbReference type="Pfam" id="PF00383">
    <property type="entry name" value="dCMP_cyt_deam_1"/>
    <property type="match status" value="1"/>
</dbReference>
<evidence type="ECO:0000313" key="14">
    <source>
        <dbReference type="EMBL" id="NYE58323.1"/>
    </source>
</evidence>
<comment type="catalytic activity">
    <reaction evidence="11 12">
        <text>cytidine + H2O + H(+) = uridine + NH4(+)</text>
        <dbReference type="Rhea" id="RHEA:16069"/>
        <dbReference type="ChEBI" id="CHEBI:15377"/>
        <dbReference type="ChEBI" id="CHEBI:15378"/>
        <dbReference type="ChEBI" id="CHEBI:16704"/>
        <dbReference type="ChEBI" id="CHEBI:17562"/>
        <dbReference type="ChEBI" id="CHEBI:28938"/>
        <dbReference type="EC" id="3.5.4.5"/>
    </reaction>
</comment>
<gene>
    <name evidence="14" type="ORF">HDG70_002074</name>
</gene>
<feature type="domain" description="CMP/dCMP-type deaminase" evidence="13">
    <location>
        <begin position="3"/>
        <end position="128"/>
    </location>
</feature>
<comment type="function">
    <text evidence="2 12">This enzyme scavenges exogenous and endogenous cytidine and 2'-deoxycytidine for UMP synthesis.</text>
</comment>
<evidence type="ECO:0000256" key="4">
    <source>
        <dbReference type="ARBA" id="ARBA00012783"/>
    </source>
</evidence>
<dbReference type="Gene3D" id="3.40.140.10">
    <property type="entry name" value="Cytidine Deaminase, domain 2"/>
    <property type="match status" value="1"/>
</dbReference>
<comment type="similarity">
    <text evidence="3 12">Belongs to the cytidine and deoxycytidylate deaminase family.</text>
</comment>
<evidence type="ECO:0000256" key="6">
    <source>
        <dbReference type="ARBA" id="ARBA00022723"/>
    </source>
</evidence>
<dbReference type="PANTHER" id="PTHR11644:SF2">
    <property type="entry name" value="CYTIDINE DEAMINASE"/>
    <property type="match status" value="1"/>
</dbReference>
<evidence type="ECO:0000256" key="8">
    <source>
        <dbReference type="ARBA" id="ARBA00022833"/>
    </source>
</evidence>
<dbReference type="InterPro" id="IPR016192">
    <property type="entry name" value="APOBEC/CMP_deaminase_Zn-bd"/>
</dbReference>
<reference evidence="14 15" key="1">
    <citation type="submission" date="2020-07" db="EMBL/GenBank/DDBJ databases">
        <title>Genomic Encyclopedia of Type Strains, Phase III (KMG-III): the genomes of soil and plant-associated and newly described type strains.</title>
        <authorList>
            <person name="Whitman W."/>
        </authorList>
    </citation>
    <scope>NUCLEOTIDE SEQUENCE [LARGE SCALE GENOMIC DNA]</scope>
    <source>
        <strain evidence="14 15">DSM 11255</strain>
    </source>
</reference>
<evidence type="ECO:0000256" key="5">
    <source>
        <dbReference type="ARBA" id="ARBA00018266"/>
    </source>
</evidence>
<proteinExistence type="inferred from homology"/>
<keyword evidence="6 12" id="KW-0479">Metal-binding</keyword>
<accession>A0ABX2RAW8</accession>
<evidence type="ECO:0000259" key="13">
    <source>
        <dbReference type="PROSITE" id="PS51747"/>
    </source>
</evidence>
<dbReference type="RefSeq" id="WP_028052548.1">
    <property type="nucleotide sequence ID" value="NZ_ATYG01000022.1"/>
</dbReference>
<comment type="catalytic activity">
    <reaction evidence="10 12">
        <text>2'-deoxycytidine + H2O + H(+) = 2'-deoxyuridine + NH4(+)</text>
        <dbReference type="Rhea" id="RHEA:13433"/>
        <dbReference type="ChEBI" id="CHEBI:15377"/>
        <dbReference type="ChEBI" id="CHEBI:15378"/>
        <dbReference type="ChEBI" id="CHEBI:15698"/>
        <dbReference type="ChEBI" id="CHEBI:16450"/>
        <dbReference type="ChEBI" id="CHEBI:28938"/>
        <dbReference type="EC" id="3.5.4.5"/>
    </reaction>
</comment>
<dbReference type="NCBIfam" id="NF004064">
    <property type="entry name" value="PRK05578.1"/>
    <property type="match status" value="1"/>
</dbReference>
<keyword evidence="7 12" id="KW-0378">Hydrolase</keyword>
<comment type="caution">
    <text evidence="14">The sequence shown here is derived from an EMBL/GenBank/DDBJ whole genome shotgun (WGS) entry which is preliminary data.</text>
</comment>
<protein>
    <recommendedName>
        <fullName evidence="5 12">Cytidine deaminase</fullName>
        <ecNumber evidence="4 12">3.5.4.5</ecNumber>
    </recommendedName>
    <alternativeName>
        <fullName evidence="9 12">Cytidine aminohydrolase</fullName>
    </alternativeName>
</protein>
<dbReference type="PANTHER" id="PTHR11644">
    <property type="entry name" value="CYTIDINE DEAMINASE"/>
    <property type="match status" value="1"/>
</dbReference>
<dbReference type="CDD" id="cd01283">
    <property type="entry name" value="cytidine_deaminase"/>
    <property type="match status" value="1"/>
</dbReference>
<evidence type="ECO:0000256" key="3">
    <source>
        <dbReference type="ARBA" id="ARBA00006576"/>
    </source>
</evidence>
<evidence type="ECO:0000256" key="9">
    <source>
        <dbReference type="ARBA" id="ARBA00032005"/>
    </source>
</evidence>
<sequence length="140" mass="15248">MSDLKNLLYEKAKEARENAYVPYSGFKVGAAVLGESGKIYQGANIENASYGLTICAERVAITKAISEGEKKLKAILVVGDTPGPISPCGACRQFMAEFKIETIYLANLAGDIKEFTLEQILPYYFTLEKEAATVKPNNAE</sequence>
<evidence type="ECO:0000256" key="11">
    <source>
        <dbReference type="ARBA" id="ARBA00049558"/>
    </source>
</evidence>
<dbReference type="NCBIfam" id="TIGR01354">
    <property type="entry name" value="cyt_deam_tetra"/>
    <property type="match status" value="1"/>
</dbReference>
<evidence type="ECO:0000256" key="10">
    <source>
        <dbReference type="ARBA" id="ARBA00049252"/>
    </source>
</evidence>
<dbReference type="InterPro" id="IPR006262">
    <property type="entry name" value="Cyt_deam_tetra"/>
</dbReference>